<dbReference type="Proteomes" id="UP000299102">
    <property type="component" value="Unassembled WGS sequence"/>
</dbReference>
<name>A0A4C2A5M3_EUMVA</name>
<protein>
    <submittedName>
        <fullName evidence="2">Uncharacterized protein</fullName>
    </submittedName>
</protein>
<dbReference type="EMBL" id="BGZK01002507">
    <property type="protein sequence ID" value="GBP94459.1"/>
    <property type="molecule type" value="Genomic_DNA"/>
</dbReference>
<feature type="compositionally biased region" description="Basic residues" evidence="1">
    <location>
        <begin position="85"/>
        <end position="96"/>
    </location>
</feature>
<proteinExistence type="predicted"/>
<organism evidence="2 3">
    <name type="scientific">Eumeta variegata</name>
    <name type="common">Bagworm moth</name>
    <name type="synonym">Eumeta japonica</name>
    <dbReference type="NCBI Taxonomy" id="151549"/>
    <lineage>
        <taxon>Eukaryota</taxon>
        <taxon>Metazoa</taxon>
        <taxon>Ecdysozoa</taxon>
        <taxon>Arthropoda</taxon>
        <taxon>Hexapoda</taxon>
        <taxon>Insecta</taxon>
        <taxon>Pterygota</taxon>
        <taxon>Neoptera</taxon>
        <taxon>Endopterygota</taxon>
        <taxon>Lepidoptera</taxon>
        <taxon>Glossata</taxon>
        <taxon>Ditrysia</taxon>
        <taxon>Tineoidea</taxon>
        <taxon>Psychidae</taxon>
        <taxon>Oiketicinae</taxon>
        <taxon>Eumeta</taxon>
    </lineage>
</organism>
<gene>
    <name evidence="2" type="ORF">EVAR_67801_1</name>
</gene>
<dbReference type="AlphaFoldDB" id="A0A4C2A5M3"/>
<keyword evidence="3" id="KW-1185">Reference proteome</keyword>
<evidence type="ECO:0000313" key="3">
    <source>
        <dbReference type="Proteomes" id="UP000299102"/>
    </source>
</evidence>
<evidence type="ECO:0000313" key="2">
    <source>
        <dbReference type="EMBL" id="GBP94459.1"/>
    </source>
</evidence>
<reference evidence="2 3" key="1">
    <citation type="journal article" date="2019" name="Commun. Biol.">
        <title>The bagworm genome reveals a unique fibroin gene that provides high tensile strength.</title>
        <authorList>
            <person name="Kono N."/>
            <person name="Nakamura H."/>
            <person name="Ohtoshi R."/>
            <person name="Tomita M."/>
            <person name="Numata K."/>
            <person name="Arakawa K."/>
        </authorList>
    </citation>
    <scope>NUCLEOTIDE SEQUENCE [LARGE SCALE GENOMIC DNA]</scope>
</reference>
<comment type="caution">
    <text evidence="2">The sequence shown here is derived from an EMBL/GenBank/DDBJ whole genome shotgun (WGS) entry which is preliminary data.</text>
</comment>
<feature type="region of interest" description="Disordered" evidence="1">
    <location>
        <begin position="73"/>
        <end position="102"/>
    </location>
</feature>
<accession>A0A4C2A5M3</accession>
<evidence type="ECO:0000256" key="1">
    <source>
        <dbReference type="SAM" id="MobiDB-lite"/>
    </source>
</evidence>
<sequence>MHASNASKNHISRGCASISLHISQIGSRSVKQCFIFTFKSAEREFFRGRSILPVHRRLDSLLGAIEGLNERRSPTVVLRAGSTNKGRRKRDRKVKQRRNEAE</sequence>